<organism evidence="1 2">
    <name type="scientific">Mycobacterium tuberculosis</name>
    <dbReference type="NCBI Taxonomy" id="1773"/>
    <lineage>
        <taxon>Bacteria</taxon>
        <taxon>Bacillati</taxon>
        <taxon>Actinomycetota</taxon>
        <taxon>Actinomycetes</taxon>
        <taxon>Mycobacteriales</taxon>
        <taxon>Mycobacteriaceae</taxon>
        <taxon>Mycobacterium</taxon>
        <taxon>Mycobacterium tuberculosis complex</taxon>
    </lineage>
</organism>
<accession>A0A916LDQ0</accession>
<evidence type="ECO:0000313" key="2">
    <source>
        <dbReference type="Proteomes" id="UP000039021"/>
    </source>
</evidence>
<gene>
    <name evidence="1" type="ORF">ERS007739_03724</name>
</gene>
<reference evidence="2" key="1">
    <citation type="submission" date="2015-03" db="EMBL/GenBank/DDBJ databases">
        <authorList>
            <consortium name="Pathogen Informatics"/>
        </authorList>
    </citation>
    <scope>NUCLEOTIDE SEQUENCE [LARGE SCALE GENOMIC DNA]</scope>
    <source>
        <strain evidence="2">N09902308</strain>
    </source>
</reference>
<evidence type="ECO:0000313" key="1">
    <source>
        <dbReference type="EMBL" id="COZ41262.1"/>
    </source>
</evidence>
<dbReference type="Proteomes" id="UP000039021">
    <property type="component" value="Unassembled WGS sequence"/>
</dbReference>
<dbReference type="EMBL" id="CSBK01002021">
    <property type="protein sequence ID" value="COZ41262.1"/>
    <property type="molecule type" value="Genomic_DNA"/>
</dbReference>
<dbReference type="AlphaFoldDB" id="A0A916LDQ0"/>
<proteinExistence type="predicted"/>
<comment type="caution">
    <text evidence="1">The sequence shown here is derived from an EMBL/GenBank/DDBJ whole genome shotgun (WGS) entry which is preliminary data.</text>
</comment>
<name>A0A916LDQ0_MYCTX</name>
<sequence length="84" mass="8590">MTTLSARGCAPINAPNPAIPAAISTMSDTVHSATTGSTCSRWIPCRSTNAFCAPIAAISVKQARKPTTSGEFTQSTLGSLYGSV</sequence>
<protein>
    <submittedName>
        <fullName evidence="1">Uncharacterized protein</fullName>
    </submittedName>
</protein>